<gene>
    <name evidence="5" type="ORF">GCM10023092_26840</name>
</gene>
<evidence type="ECO:0000259" key="4">
    <source>
        <dbReference type="Pfam" id="PF13525"/>
    </source>
</evidence>
<keyword evidence="3" id="KW-0998">Cell outer membrane</keyword>
<proteinExistence type="predicted"/>
<dbReference type="EMBL" id="BAABEZ010000024">
    <property type="protein sequence ID" value="GAA4458473.1"/>
    <property type="molecule type" value="Genomic_DNA"/>
</dbReference>
<accession>A0ABP8N2Z5</accession>
<dbReference type="InterPro" id="IPR017689">
    <property type="entry name" value="BamD"/>
</dbReference>
<reference evidence="6" key="1">
    <citation type="journal article" date="2019" name="Int. J. Syst. Evol. Microbiol.">
        <title>The Global Catalogue of Microorganisms (GCM) 10K type strain sequencing project: providing services to taxonomists for standard genome sequencing and annotation.</title>
        <authorList>
            <consortium name="The Broad Institute Genomics Platform"/>
            <consortium name="The Broad Institute Genome Sequencing Center for Infectious Disease"/>
            <person name="Wu L."/>
            <person name="Ma J."/>
        </authorList>
    </citation>
    <scope>NUCLEOTIDE SEQUENCE [LARGE SCALE GENOMIC DNA]</scope>
    <source>
        <strain evidence="6">JCM 31921</strain>
    </source>
</reference>
<keyword evidence="2" id="KW-0472">Membrane</keyword>
<dbReference type="InterPro" id="IPR011990">
    <property type="entry name" value="TPR-like_helical_dom_sf"/>
</dbReference>
<dbReference type="SUPFAM" id="SSF48452">
    <property type="entry name" value="TPR-like"/>
    <property type="match status" value="1"/>
</dbReference>
<evidence type="ECO:0000256" key="3">
    <source>
        <dbReference type="ARBA" id="ARBA00023237"/>
    </source>
</evidence>
<evidence type="ECO:0000313" key="6">
    <source>
        <dbReference type="Proteomes" id="UP001501410"/>
    </source>
</evidence>
<comment type="caution">
    <text evidence="5">The sequence shown here is derived from an EMBL/GenBank/DDBJ whole genome shotgun (WGS) entry which is preliminary data.</text>
</comment>
<dbReference type="Proteomes" id="UP001501410">
    <property type="component" value="Unassembled WGS sequence"/>
</dbReference>
<dbReference type="Pfam" id="PF13525">
    <property type="entry name" value="YfiO"/>
    <property type="match status" value="1"/>
</dbReference>
<organism evidence="5 6">
    <name type="scientific">Rurimicrobium arvi</name>
    <dbReference type="NCBI Taxonomy" id="2049916"/>
    <lineage>
        <taxon>Bacteria</taxon>
        <taxon>Pseudomonadati</taxon>
        <taxon>Bacteroidota</taxon>
        <taxon>Chitinophagia</taxon>
        <taxon>Chitinophagales</taxon>
        <taxon>Chitinophagaceae</taxon>
        <taxon>Rurimicrobium</taxon>
    </lineage>
</organism>
<evidence type="ECO:0000256" key="2">
    <source>
        <dbReference type="ARBA" id="ARBA00023136"/>
    </source>
</evidence>
<dbReference type="RefSeq" id="WP_344828208.1">
    <property type="nucleotide sequence ID" value="NZ_BAABEZ010000024.1"/>
</dbReference>
<protein>
    <recommendedName>
        <fullName evidence="4">Outer membrane lipoprotein BamD-like domain-containing protein</fullName>
    </recommendedName>
</protein>
<dbReference type="InterPro" id="IPR039565">
    <property type="entry name" value="BamD-like"/>
</dbReference>
<feature type="domain" description="Outer membrane lipoprotein BamD-like" evidence="4">
    <location>
        <begin position="40"/>
        <end position="226"/>
    </location>
</feature>
<dbReference type="Gene3D" id="1.25.40.10">
    <property type="entry name" value="Tetratricopeptide repeat domain"/>
    <property type="match status" value="1"/>
</dbReference>
<name>A0ABP8N2Z5_9BACT</name>
<evidence type="ECO:0000256" key="1">
    <source>
        <dbReference type="ARBA" id="ARBA00022729"/>
    </source>
</evidence>
<evidence type="ECO:0000313" key="5">
    <source>
        <dbReference type="EMBL" id="GAA4458473.1"/>
    </source>
</evidence>
<dbReference type="PROSITE" id="PS51257">
    <property type="entry name" value="PROKAR_LIPOPROTEIN"/>
    <property type="match status" value="1"/>
</dbReference>
<keyword evidence="6" id="KW-1185">Reference proteome</keyword>
<dbReference type="NCBIfam" id="TIGR03302">
    <property type="entry name" value="OM_YfiO"/>
    <property type="match status" value="1"/>
</dbReference>
<keyword evidence="1" id="KW-0732">Signal</keyword>
<sequence>MNVRKSLLITVCGFGLLLASCGGFEKVRRSKDVNYRLAMAYKYFDKKEYLHANELFKDLMPVMKGTKNFEAMLYKFAYSYYNLRDWNNASYYFKFFTEVFPNSVHTEEASFLHAYSIYRMSPKVTVMQTNTEKALEVMQKFINDHPDSKSVDLAKGYIVEMQDKLEEKAALAAKLYYDISQYRAATVVYRNVQNDFPASKRMDEYQFMIVKAHYKFAKESIKDKQEERYVNVINAYQEMVDNWPNSKYIKDAEKYFTLASINLKKIKK</sequence>